<dbReference type="PANTHER" id="PTHR11609:SF5">
    <property type="entry name" value="PHOSPHORIBOSYLAMINOIMIDAZOLE CARBOXYLASE"/>
    <property type="match status" value="1"/>
</dbReference>
<dbReference type="AlphaFoldDB" id="E1ID87"/>
<sequence>MVNLLGRRNGPVGREALRAALAIPGAHIHLYGKREARVGRKMGHITVLGPSLAEAEAVALQAADRVDV</sequence>
<dbReference type="SUPFAM" id="SSF51246">
    <property type="entry name" value="Rudiment single hybrid motif"/>
    <property type="match status" value="1"/>
</dbReference>
<protein>
    <submittedName>
        <fullName evidence="2">Phosphoribosylaminoimidazole carboxylase, ATPase subunit</fullName>
    </submittedName>
</protein>
<dbReference type="HOGENOM" id="CLU_2789946_0_0_0"/>
<name>E1ID87_9CHLR</name>
<comment type="caution">
    <text evidence="2">The sequence shown here is derived from an EMBL/GenBank/DDBJ whole genome shotgun (WGS) entry which is preliminary data.</text>
</comment>
<dbReference type="PANTHER" id="PTHR11609">
    <property type="entry name" value="PURINE BIOSYNTHESIS PROTEIN 6/7, PUR6/7"/>
    <property type="match status" value="1"/>
</dbReference>
<keyword evidence="3" id="KW-1185">Reference proteome</keyword>
<evidence type="ECO:0000259" key="1">
    <source>
        <dbReference type="Pfam" id="PF17769"/>
    </source>
</evidence>
<dbReference type="InterPro" id="IPR011054">
    <property type="entry name" value="Rudment_hybrid_motif"/>
</dbReference>
<evidence type="ECO:0000313" key="2">
    <source>
        <dbReference type="EMBL" id="EFO80846.1"/>
    </source>
</evidence>
<organism evidence="2 3">
    <name type="scientific">Oscillochloris trichoides DG-6</name>
    <dbReference type="NCBI Taxonomy" id="765420"/>
    <lineage>
        <taxon>Bacteria</taxon>
        <taxon>Bacillati</taxon>
        <taxon>Chloroflexota</taxon>
        <taxon>Chloroflexia</taxon>
        <taxon>Chloroflexales</taxon>
        <taxon>Chloroflexineae</taxon>
        <taxon>Oscillochloridaceae</taxon>
        <taxon>Oscillochloris</taxon>
    </lineage>
</organism>
<dbReference type="Pfam" id="PF17769">
    <property type="entry name" value="PurK_C"/>
    <property type="match status" value="1"/>
</dbReference>
<dbReference type="Gene3D" id="3.30.470.20">
    <property type="entry name" value="ATP-grasp fold, B domain"/>
    <property type="match status" value="1"/>
</dbReference>
<dbReference type="GO" id="GO:0005829">
    <property type="term" value="C:cytosol"/>
    <property type="evidence" value="ECO:0007669"/>
    <property type="project" value="TreeGrafter"/>
</dbReference>
<feature type="domain" description="Phosphoribosylaminoimidazole carboxylase C-terminal" evidence="1">
    <location>
        <begin position="1"/>
        <end position="57"/>
    </location>
</feature>
<dbReference type="Proteomes" id="UP000054010">
    <property type="component" value="Unassembled WGS sequence"/>
</dbReference>
<proteinExistence type="predicted"/>
<gene>
    <name evidence="2" type="ORF">OSCT_1288</name>
</gene>
<dbReference type="EMBL" id="ADVR01000039">
    <property type="protein sequence ID" value="EFO80846.1"/>
    <property type="molecule type" value="Genomic_DNA"/>
</dbReference>
<evidence type="ECO:0000313" key="3">
    <source>
        <dbReference type="Proteomes" id="UP000054010"/>
    </source>
</evidence>
<dbReference type="eggNOG" id="COG0026">
    <property type="taxonomic scope" value="Bacteria"/>
</dbReference>
<dbReference type="STRING" id="765420.OSCT_1288"/>
<accession>E1ID87</accession>
<reference evidence="2 3" key="1">
    <citation type="journal article" date="2011" name="J. Bacteriol.">
        <title>Draft genome sequence of the anoxygenic filamentous phototrophic bacterium Oscillochloris trichoides subsp. DG-6.</title>
        <authorList>
            <person name="Kuznetsov B.B."/>
            <person name="Ivanovsky R.N."/>
            <person name="Keppen O.I."/>
            <person name="Sukhacheva M.V."/>
            <person name="Bumazhkin B.K."/>
            <person name="Patutina E.O."/>
            <person name="Beletsky A.V."/>
            <person name="Mardanov A.V."/>
            <person name="Baslerov R.V."/>
            <person name="Panteleeva A.N."/>
            <person name="Kolganova T.V."/>
            <person name="Ravin N.V."/>
            <person name="Skryabin K.G."/>
        </authorList>
    </citation>
    <scope>NUCLEOTIDE SEQUENCE [LARGE SCALE GENOMIC DNA]</scope>
    <source>
        <strain evidence="2 3">DG-6</strain>
    </source>
</reference>
<dbReference type="InterPro" id="IPR040686">
    <property type="entry name" value="PurK_C"/>
</dbReference>